<dbReference type="InterPro" id="IPR025960">
    <property type="entry name" value="RVT_N"/>
</dbReference>
<dbReference type="PANTHER" id="PTHR34047:SF10">
    <property type="entry name" value="GROUP II INTRON-ASSOCIATED OPEN READING FRAME"/>
    <property type="match status" value="1"/>
</dbReference>
<dbReference type="InterPro" id="IPR051083">
    <property type="entry name" value="GrpII_Intron_Splice-Mob/Def"/>
</dbReference>
<dbReference type="CDD" id="cd01651">
    <property type="entry name" value="RT_G2_intron"/>
    <property type="match status" value="1"/>
</dbReference>
<dbReference type="Proteomes" id="UP000015750">
    <property type="component" value="Unassembled WGS sequence"/>
</dbReference>
<name>A0ABC9TJK6_ENTFL</name>
<organism evidence="2 3">
    <name type="scientific">Enterococcus faecalis RP2S-4</name>
    <dbReference type="NCBI Taxonomy" id="1244145"/>
    <lineage>
        <taxon>Bacteria</taxon>
        <taxon>Bacillati</taxon>
        <taxon>Bacillota</taxon>
        <taxon>Bacilli</taxon>
        <taxon>Lactobacillales</taxon>
        <taxon>Enterococcaceae</taxon>
        <taxon>Enterococcus</taxon>
    </lineage>
</organism>
<evidence type="ECO:0000313" key="2">
    <source>
        <dbReference type="EMBL" id="EPI07515.1"/>
    </source>
</evidence>
<keyword evidence="2" id="KW-0548">Nucleotidyltransferase</keyword>
<proteinExistence type="predicted"/>
<dbReference type="InterPro" id="IPR030931">
    <property type="entry name" value="Group_II_RT_mat"/>
</dbReference>
<sequence length="364" mass="42242">MGNSTVNKTWKTINWRQAEDYVKRLQLRIVKATQQGKWRLVRRLQYLITHSFYAKALAVKKVISNKGKNTAGIDGIIWKTDYQKKQAIEQLNPNHYSPKAVRRIYIAKFGKKEKRPLGIPCMLDRAMQALYLLALEPVSECTSDSNSYGFRRFKSARDAGEKVFKVLCRQYSAQWILEGDIKGCFDNISHQWLIDNIPLEKNMLRKFLKSGYMEKKKLFPTTLGTAQGGIISPTLANITLDGLEKRIKSKYWSNKKGTIAVRYNKHKINFVRYADDFIVTGDSPEILLEVKNMINEFLKERGLSLSDEKTLITHINQGFDFLGWNFRKYKRNKLIVQPSKKSIKKIKQTLKQVVKVHYSSSQTY</sequence>
<comment type="caution">
    <text evidence="2">The sequence shown here is derived from an EMBL/GenBank/DDBJ whole genome shotgun (WGS) entry which is preliminary data.</text>
</comment>
<keyword evidence="2" id="KW-0808">Transferase</keyword>
<protein>
    <submittedName>
        <fullName evidence="2">Reverse transcriptase</fullName>
    </submittedName>
</protein>
<dbReference type="InterPro" id="IPR043502">
    <property type="entry name" value="DNA/RNA_pol_sf"/>
</dbReference>
<dbReference type="AlphaFoldDB" id="A0ABC9TJK6"/>
<keyword evidence="2" id="KW-0695">RNA-directed DNA polymerase</keyword>
<reference evidence="2 3" key="1">
    <citation type="submission" date="2013-06" db="EMBL/GenBank/DDBJ databases">
        <authorList>
            <person name="Weinstock G."/>
            <person name="Sodergren E."/>
            <person name="Lobos E.A."/>
            <person name="Fulton L."/>
            <person name="Fulton R."/>
            <person name="Courtney L."/>
            <person name="Fronick C."/>
            <person name="O'Laughlin M."/>
            <person name="Godfrey J."/>
            <person name="Wilson R.M."/>
            <person name="Miner T."/>
            <person name="Farmer C."/>
            <person name="Delehaunty K."/>
            <person name="Cordes M."/>
            <person name="Minx P."/>
            <person name="Tomlinson C."/>
            <person name="Chen J."/>
            <person name="Wollam A."/>
            <person name="Pepin K.H."/>
            <person name="Bhonagiri V."/>
            <person name="Zhang X."/>
            <person name="Warren W."/>
            <person name="Mitreva M."/>
            <person name="Mardis E.R."/>
            <person name="Wilson R.K."/>
        </authorList>
    </citation>
    <scope>NUCLEOTIDE SEQUENCE [LARGE SCALE GENOMIC DNA]</scope>
    <source>
        <strain evidence="2 3">RP2S-4</strain>
    </source>
</reference>
<dbReference type="PANTHER" id="PTHR34047">
    <property type="entry name" value="NUCLEAR INTRON MATURASE 1, MITOCHONDRIAL-RELATED"/>
    <property type="match status" value="1"/>
</dbReference>
<dbReference type="NCBIfam" id="TIGR04416">
    <property type="entry name" value="group_II_RT_mat"/>
    <property type="match status" value="1"/>
</dbReference>
<dbReference type="SUPFAM" id="SSF56672">
    <property type="entry name" value="DNA/RNA polymerases"/>
    <property type="match status" value="1"/>
</dbReference>
<dbReference type="RefSeq" id="WP_016627447.1">
    <property type="nucleotide sequence ID" value="NZ_KE351810.1"/>
</dbReference>
<accession>A0ABC9TJK6</accession>
<evidence type="ECO:0000259" key="1">
    <source>
        <dbReference type="PROSITE" id="PS50878"/>
    </source>
</evidence>
<gene>
    <name evidence="2" type="ORF">D358_01948</name>
</gene>
<dbReference type="Pfam" id="PF00078">
    <property type="entry name" value="RVT_1"/>
    <property type="match status" value="1"/>
</dbReference>
<dbReference type="Pfam" id="PF13655">
    <property type="entry name" value="RVT_N"/>
    <property type="match status" value="1"/>
</dbReference>
<dbReference type="InterPro" id="IPR000477">
    <property type="entry name" value="RT_dom"/>
</dbReference>
<evidence type="ECO:0000313" key="3">
    <source>
        <dbReference type="Proteomes" id="UP000015750"/>
    </source>
</evidence>
<dbReference type="EMBL" id="ATIR01000059">
    <property type="protein sequence ID" value="EPI07515.1"/>
    <property type="molecule type" value="Genomic_DNA"/>
</dbReference>
<dbReference type="PROSITE" id="PS50878">
    <property type="entry name" value="RT_POL"/>
    <property type="match status" value="1"/>
</dbReference>
<dbReference type="GO" id="GO:0003964">
    <property type="term" value="F:RNA-directed DNA polymerase activity"/>
    <property type="evidence" value="ECO:0007669"/>
    <property type="project" value="UniProtKB-KW"/>
</dbReference>
<feature type="domain" description="Reverse transcriptase" evidence="1">
    <location>
        <begin position="85"/>
        <end position="326"/>
    </location>
</feature>